<organism evidence="2 3">
    <name type="scientific">Datura stramonium</name>
    <name type="common">Jimsonweed</name>
    <name type="synonym">Common thornapple</name>
    <dbReference type="NCBI Taxonomy" id="4076"/>
    <lineage>
        <taxon>Eukaryota</taxon>
        <taxon>Viridiplantae</taxon>
        <taxon>Streptophyta</taxon>
        <taxon>Embryophyta</taxon>
        <taxon>Tracheophyta</taxon>
        <taxon>Spermatophyta</taxon>
        <taxon>Magnoliopsida</taxon>
        <taxon>eudicotyledons</taxon>
        <taxon>Gunneridae</taxon>
        <taxon>Pentapetalae</taxon>
        <taxon>asterids</taxon>
        <taxon>lamiids</taxon>
        <taxon>Solanales</taxon>
        <taxon>Solanaceae</taxon>
        <taxon>Solanoideae</taxon>
        <taxon>Datureae</taxon>
        <taxon>Datura</taxon>
    </lineage>
</organism>
<accession>A0ABS8Y4C3</accession>
<sequence>MKNELDNNGLGKKGIPPEMEHTALSRSLQFLESATSFPMVHEHSKMVDSVEPAPPKQNELPHQNHNSKVGIHLAYVPPAYRDGVNPYEKAMENYVSSM</sequence>
<comment type="caution">
    <text evidence="2">The sequence shown here is derived from an EMBL/GenBank/DDBJ whole genome shotgun (WGS) entry which is preliminary data.</text>
</comment>
<gene>
    <name evidence="2" type="ORF">HAX54_022209</name>
</gene>
<protein>
    <submittedName>
        <fullName evidence="2">Uncharacterized protein</fullName>
    </submittedName>
</protein>
<keyword evidence="3" id="KW-1185">Reference proteome</keyword>
<proteinExistence type="predicted"/>
<feature type="region of interest" description="Disordered" evidence="1">
    <location>
        <begin position="1"/>
        <end position="26"/>
    </location>
</feature>
<evidence type="ECO:0000256" key="1">
    <source>
        <dbReference type="SAM" id="MobiDB-lite"/>
    </source>
</evidence>
<name>A0ABS8Y4C3_DATST</name>
<dbReference type="EMBL" id="JACEIK010026709">
    <property type="protein sequence ID" value="MCE5166588.1"/>
    <property type="molecule type" value="Genomic_DNA"/>
</dbReference>
<evidence type="ECO:0000313" key="3">
    <source>
        <dbReference type="Proteomes" id="UP000823775"/>
    </source>
</evidence>
<reference evidence="2 3" key="1">
    <citation type="journal article" date="2021" name="BMC Genomics">
        <title>Datura genome reveals duplications of psychoactive alkaloid biosynthetic genes and high mutation rate following tissue culture.</title>
        <authorList>
            <person name="Rajewski A."/>
            <person name="Carter-House D."/>
            <person name="Stajich J."/>
            <person name="Litt A."/>
        </authorList>
    </citation>
    <scope>NUCLEOTIDE SEQUENCE [LARGE SCALE GENOMIC DNA]</scope>
    <source>
        <strain evidence="2">AR-01</strain>
    </source>
</reference>
<dbReference type="Proteomes" id="UP000823775">
    <property type="component" value="Unassembled WGS sequence"/>
</dbReference>
<feature type="region of interest" description="Disordered" evidence="1">
    <location>
        <begin position="42"/>
        <end position="66"/>
    </location>
</feature>
<evidence type="ECO:0000313" key="2">
    <source>
        <dbReference type="EMBL" id="MCE5166588.1"/>
    </source>
</evidence>